<dbReference type="Pfam" id="PF01551">
    <property type="entry name" value="Peptidase_M23"/>
    <property type="match status" value="1"/>
</dbReference>
<gene>
    <name evidence="3" type="ORF">HTAM1171_LOCUS9123</name>
    <name evidence="4" type="ORF">HTAM1171_LOCUS9124</name>
</gene>
<dbReference type="Gene3D" id="2.70.70.10">
    <property type="entry name" value="Glucose Permease (Domain IIA)"/>
    <property type="match status" value="1"/>
</dbReference>
<reference evidence="4" key="1">
    <citation type="submission" date="2021-01" db="EMBL/GenBank/DDBJ databases">
        <authorList>
            <person name="Corre E."/>
            <person name="Pelletier E."/>
            <person name="Niang G."/>
            <person name="Scheremetjew M."/>
            <person name="Finn R."/>
            <person name="Kale V."/>
            <person name="Holt S."/>
            <person name="Cochrane G."/>
            <person name="Meng A."/>
            <person name="Brown T."/>
            <person name="Cohen L."/>
        </authorList>
    </citation>
    <scope>NUCLEOTIDE SEQUENCE</scope>
    <source>
        <strain evidence="4">CCMP826</strain>
    </source>
</reference>
<dbReference type="PANTHER" id="PTHR21666">
    <property type="entry name" value="PEPTIDASE-RELATED"/>
    <property type="match status" value="1"/>
</dbReference>
<dbReference type="SUPFAM" id="SSF51261">
    <property type="entry name" value="Duplicated hybrid motif"/>
    <property type="match status" value="1"/>
</dbReference>
<evidence type="ECO:0000259" key="2">
    <source>
        <dbReference type="Pfam" id="PF01551"/>
    </source>
</evidence>
<feature type="domain" description="M23ase beta-sheet core" evidence="2">
    <location>
        <begin position="81"/>
        <end position="176"/>
    </location>
</feature>
<dbReference type="GO" id="GO:0004222">
    <property type="term" value="F:metalloendopeptidase activity"/>
    <property type="evidence" value="ECO:0007669"/>
    <property type="project" value="TreeGrafter"/>
</dbReference>
<protein>
    <recommendedName>
        <fullName evidence="2">M23ase beta-sheet core domain-containing protein</fullName>
    </recommendedName>
</protein>
<dbReference type="InterPro" id="IPR016047">
    <property type="entry name" value="M23ase_b-sheet_dom"/>
</dbReference>
<sequence>MKYIGLLLSSLLGSSAAKKIRGTDDNEVTGRELMFSPFEECMARISTETEWPIPNSDPVDTGRIDSAFGPVHSVCLDQDIFHKGIAVFGHPDDPVVAPYDGKVVMALADCVVIEHIFTGGETCQFHGDLVKNWYSLFLGMKDVGVVVGADLTKGDQIGKVGHHACKNGDHVRTSVEYQIRVGSRFSLKTAIKDGYAQSYEPTINPLFAHKDLKDPHVVSDAEAYGDDGDDVMISVRTMDDEPNVNRYEISCTSGAVHVLDLSLRVGFDPSDALAAFDKTVPYLDAQPFGNMRTHWTGHLIIPKNFMDASGDHCNVEIIDVWGDKKSTSFNYPLSA</sequence>
<keyword evidence="1" id="KW-0732">Signal</keyword>
<dbReference type="EMBL" id="HBGV01014813">
    <property type="protein sequence ID" value="CAD9506894.1"/>
    <property type="molecule type" value="Transcribed_RNA"/>
</dbReference>
<dbReference type="InterPro" id="IPR050570">
    <property type="entry name" value="Cell_wall_metabolism_enzyme"/>
</dbReference>
<dbReference type="AlphaFoldDB" id="A0A6U0H6K9"/>
<feature type="chain" id="PRO_5035676881" description="M23ase beta-sheet core domain-containing protein" evidence="1">
    <location>
        <begin position="18"/>
        <end position="335"/>
    </location>
</feature>
<evidence type="ECO:0000313" key="3">
    <source>
        <dbReference type="EMBL" id="CAD9506891.1"/>
    </source>
</evidence>
<dbReference type="PANTHER" id="PTHR21666:SF270">
    <property type="entry name" value="MUREIN HYDROLASE ACTIVATOR ENVC"/>
    <property type="match status" value="1"/>
</dbReference>
<dbReference type="EMBL" id="HBGV01014812">
    <property type="protein sequence ID" value="CAD9506891.1"/>
    <property type="molecule type" value="Transcribed_RNA"/>
</dbReference>
<evidence type="ECO:0000256" key="1">
    <source>
        <dbReference type="SAM" id="SignalP"/>
    </source>
</evidence>
<dbReference type="InterPro" id="IPR011055">
    <property type="entry name" value="Dup_hybrid_motif"/>
</dbReference>
<name>A0A6U0H6K9_9STRA</name>
<evidence type="ECO:0000313" key="4">
    <source>
        <dbReference type="EMBL" id="CAD9506894.1"/>
    </source>
</evidence>
<dbReference type="CDD" id="cd12797">
    <property type="entry name" value="M23_peptidase"/>
    <property type="match status" value="1"/>
</dbReference>
<organism evidence="4">
    <name type="scientific">Helicotheca tamesis</name>
    <dbReference type="NCBI Taxonomy" id="374047"/>
    <lineage>
        <taxon>Eukaryota</taxon>
        <taxon>Sar</taxon>
        <taxon>Stramenopiles</taxon>
        <taxon>Ochrophyta</taxon>
        <taxon>Bacillariophyta</taxon>
        <taxon>Mediophyceae</taxon>
        <taxon>Lithodesmiophycidae</taxon>
        <taxon>Lithodesmiales</taxon>
        <taxon>Lithodesmiaceae</taxon>
        <taxon>Helicotheca</taxon>
    </lineage>
</organism>
<proteinExistence type="predicted"/>
<feature type="signal peptide" evidence="1">
    <location>
        <begin position="1"/>
        <end position="17"/>
    </location>
</feature>
<accession>A0A6U0H6K9</accession>